<dbReference type="Pfam" id="PF01693">
    <property type="entry name" value="Cauli_VI"/>
    <property type="match status" value="1"/>
</dbReference>
<dbReference type="InterPro" id="IPR037056">
    <property type="entry name" value="RNase_H1_N_sf"/>
</dbReference>
<dbReference type="Gene3D" id="3.40.970.10">
    <property type="entry name" value="Ribonuclease H1, N-terminal domain"/>
    <property type="match status" value="1"/>
</dbReference>
<feature type="compositionally biased region" description="Basic and acidic residues" evidence="9">
    <location>
        <begin position="204"/>
        <end position="215"/>
    </location>
</feature>
<keyword evidence="6" id="KW-0255">Endonuclease</keyword>
<proteinExistence type="inferred from homology"/>
<evidence type="ECO:0000256" key="7">
    <source>
        <dbReference type="ARBA" id="ARBA00022801"/>
    </source>
</evidence>
<keyword evidence="12" id="KW-1185">Reference proteome</keyword>
<dbReference type="OrthoDB" id="407198at2759"/>
<dbReference type="InterPro" id="IPR011320">
    <property type="entry name" value="RNase_H1_N"/>
</dbReference>
<comment type="cofactor">
    <cofactor evidence="1">
        <name>Mg(2+)</name>
        <dbReference type="ChEBI" id="CHEBI:18420"/>
    </cofactor>
</comment>
<keyword evidence="8" id="KW-0460">Magnesium</keyword>
<feature type="region of interest" description="Disordered" evidence="9">
    <location>
        <begin position="176"/>
        <end position="215"/>
    </location>
</feature>
<dbReference type="Proteomes" id="UP000002762">
    <property type="component" value="Unassembled WGS sequence"/>
</dbReference>
<evidence type="ECO:0000313" key="11">
    <source>
        <dbReference type="EMBL" id="EJP70562.1"/>
    </source>
</evidence>
<dbReference type="InParanoid" id="J4UW99"/>
<evidence type="ECO:0000256" key="3">
    <source>
        <dbReference type="ARBA" id="ARBA00012180"/>
    </source>
</evidence>
<dbReference type="GO" id="GO:0004523">
    <property type="term" value="F:RNA-DNA hybrid ribonuclease activity"/>
    <property type="evidence" value="ECO:0007669"/>
    <property type="project" value="UniProtKB-EC"/>
</dbReference>
<protein>
    <recommendedName>
        <fullName evidence="3">ribonuclease H</fullName>
        <ecNumber evidence="3">3.1.26.4</ecNumber>
    </recommendedName>
</protein>
<dbReference type="STRING" id="655819.J4UW99"/>
<dbReference type="RefSeq" id="XP_008593511.1">
    <property type="nucleotide sequence ID" value="XM_008595289.1"/>
</dbReference>
<evidence type="ECO:0000256" key="5">
    <source>
        <dbReference type="ARBA" id="ARBA00022723"/>
    </source>
</evidence>
<dbReference type="EC" id="3.1.26.4" evidence="3"/>
<keyword evidence="7" id="KW-0378">Hydrolase</keyword>
<evidence type="ECO:0000256" key="9">
    <source>
        <dbReference type="SAM" id="MobiDB-lite"/>
    </source>
</evidence>
<feature type="domain" description="Ribonuclease H1 N-terminal" evidence="10">
    <location>
        <begin position="92"/>
        <end position="134"/>
    </location>
</feature>
<evidence type="ECO:0000256" key="2">
    <source>
        <dbReference type="ARBA" id="ARBA00005300"/>
    </source>
</evidence>
<dbReference type="GeneID" id="19883204"/>
<keyword evidence="5" id="KW-0479">Metal-binding</keyword>
<dbReference type="EMBL" id="JH725150">
    <property type="protein sequence ID" value="EJP70562.1"/>
    <property type="molecule type" value="Genomic_DNA"/>
</dbReference>
<sequence length="215" mass="24336">MAAHLGFGGRHPIGAVIRIVCQGSKFEENFLYTFYKINVIRGDAHPRVTGCKSEDKCFSSLAEARAWLRERTQDEIHEVLKDRHPYRGKGGFYAVANGRKVGVFHNWCDCQLQTSEVEGACFKKFETEQEAEAFIQDWKQAVVEVYMVEIKTALDNGFRPAHMKFNVKKKLLPRDTKKAAEPELGKAKEEETLKGGDSLSLERLGLEDEQKVPAS</sequence>
<gene>
    <name evidence="11" type="ORF">BBA_00192</name>
</gene>
<keyword evidence="4" id="KW-0540">Nuclease</keyword>
<accession>J4UW99</accession>
<dbReference type="SUPFAM" id="SSF55658">
    <property type="entry name" value="L9 N-domain-like"/>
    <property type="match status" value="1"/>
</dbReference>
<organism evidence="11 12">
    <name type="scientific">Beauveria bassiana (strain ARSEF 2860)</name>
    <name type="common">White muscardine disease fungus</name>
    <name type="synonym">Tritirachium shiotae</name>
    <dbReference type="NCBI Taxonomy" id="655819"/>
    <lineage>
        <taxon>Eukaryota</taxon>
        <taxon>Fungi</taxon>
        <taxon>Dikarya</taxon>
        <taxon>Ascomycota</taxon>
        <taxon>Pezizomycotina</taxon>
        <taxon>Sordariomycetes</taxon>
        <taxon>Hypocreomycetidae</taxon>
        <taxon>Hypocreales</taxon>
        <taxon>Cordycipitaceae</taxon>
        <taxon>Beauveria</taxon>
    </lineage>
</organism>
<dbReference type="FunFam" id="3.40.970.10:FF:000001">
    <property type="entry name" value="Ribonuclease H1"/>
    <property type="match status" value="1"/>
</dbReference>
<dbReference type="InterPro" id="IPR009027">
    <property type="entry name" value="Ribosomal_bL9/RNase_H1_N"/>
</dbReference>
<evidence type="ECO:0000256" key="1">
    <source>
        <dbReference type="ARBA" id="ARBA00001946"/>
    </source>
</evidence>
<dbReference type="GO" id="GO:0046872">
    <property type="term" value="F:metal ion binding"/>
    <property type="evidence" value="ECO:0007669"/>
    <property type="project" value="UniProtKB-KW"/>
</dbReference>
<dbReference type="HOGENOM" id="CLU_1283042_0_0_1"/>
<evidence type="ECO:0000313" key="12">
    <source>
        <dbReference type="Proteomes" id="UP000002762"/>
    </source>
</evidence>
<dbReference type="AlphaFoldDB" id="J4UW99"/>
<evidence type="ECO:0000256" key="4">
    <source>
        <dbReference type="ARBA" id="ARBA00022722"/>
    </source>
</evidence>
<comment type="similarity">
    <text evidence="2">Belongs to the RNase H family.</text>
</comment>
<evidence type="ECO:0000256" key="6">
    <source>
        <dbReference type="ARBA" id="ARBA00022759"/>
    </source>
</evidence>
<feature type="compositionally biased region" description="Basic and acidic residues" evidence="9">
    <location>
        <begin position="176"/>
        <end position="194"/>
    </location>
</feature>
<reference evidence="11 12" key="1">
    <citation type="journal article" date="2012" name="Sci. Rep.">
        <title>Genomic perspectives on the evolution of fungal entomopathogenicity in Beauveria bassiana.</title>
        <authorList>
            <person name="Xiao G."/>
            <person name="Ying S.H."/>
            <person name="Zheng P."/>
            <person name="Wang Z.L."/>
            <person name="Zhang S."/>
            <person name="Xie X.Q."/>
            <person name="Shang Y."/>
            <person name="St Leger R.J."/>
            <person name="Zhao G.P."/>
            <person name="Wang C."/>
            <person name="Feng M.G."/>
        </authorList>
    </citation>
    <scope>NUCLEOTIDE SEQUENCE [LARGE SCALE GENOMIC DNA]</scope>
    <source>
        <strain evidence="11 12">ARSEF 2860</strain>
    </source>
</reference>
<evidence type="ECO:0000259" key="10">
    <source>
        <dbReference type="Pfam" id="PF01693"/>
    </source>
</evidence>
<name>J4UW99_BEAB2</name>
<evidence type="ECO:0000256" key="8">
    <source>
        <dbReference type="ARBA" id="ARBA00022842"/>
    </source>
</evidence>